<proteinExistence type="predicted"/>
<dbReference type="Gene3D" id="1.10.375.10">
    <property type="entry name" value="Human Immunodeficiency Virus Type 1 Capsid Protein"/>
    <property type="match status" value="1"/>
</dbReference>
<dbReference type="Pfam" id="PF02093">
    <property type="entry name" value="Gag_p30"/>
    <property type="match status" value="1"/>
</dbReference>
<dbReference type="SUPFAM" id="SSF47943">
    <property type="entry name" value="Retrovirus capsid protein, N-terminal core domain"/>
    <property type="match status" value="1"/>
</dbReference>
<dbReference type="InterPro" id="IPR008919">
    <property type="entry name" value="Retrov_capsid_N"/>
</dbReference>
<evidence type="ECO:0000313" key="3">
    <source>
        <dbReference type="Proteomes" id="UP000052976"/>
    </source>
</evidence>
<evidence type="ECO:0000313" key="2">
    <source>
        <dbReference type="EMBL" id="KFO57041.1"/>
    </source>
</evidence>
<feature type="non-terminal residue" evidence="2">
    <location>
        <position position="153"/>
    </location>
</feature>
<accession>A0A091EIZ9</accession>
<name>A0A091EIZ9_CORBR</name>
<feature type="non-terminal residue" evidence="2">
    <location>
        <position position="1"/>
    </location>
</feature>
<dbReference type="InterPro" id="IPR050462">
    <property type="entry name" value="Retroviral_Gag-Pol_poly"/>
</dbReference>
<dbReference type="PANTHER" id="PTHR33166">
    <property type="entry name" value="GAG_P30 DOMAIN-CONTAINING PROTEIN"/>
    <property type="match status" value="1"/>
</dbReference>
<dbReference type="STRING" id="85066.A0A091EIZ9"/>
<feature type="domain" description="Core shell protein Gag P30" evidence="1">
    <location>
        <begin position="19"/>
        <end position="152"/>
    </location>
</feature>
<dbReference type="InterPro" id="IPR003036">
    <property type="entry name" value="Gag_P30"/>
</dbReference>
<dbReference type="EMBL" id="KK718502">
    <property type="protein sequence ID" value="KFO57041.1"/>
    <property type="molecule type" value="Genomic_DNA"/>
</dbReference>
<evidence type="ECO:0000259" key="1">
    <source>
        <dbReference type="Pfam" id="PF02093"/>
    </source>
</evidence>
<reference evidence="2 3" key="1">
    <citation type="submission" date="2014-04" db="EMBL/GenBank/DDBJ databases">
        <title>Genome evolution of avian class.</title>
        <authorList>
            <person name="Zhang G."/>
            <person name="Li C."/>
        </authorList>
    </citation>
    <scope>NUCLEOTIDE SEQUENCE [LARGE SCALE GENOMIC DNA]</scope>
    <source>
        <strain evidence="2">BGI_N302</strain>
    </source>
</reference>
<dbReference type="AlphaFoldDB" id="A0A091EIZ9"/>
<sequence>QVVGPMGNAMRVNVPFSTSDMNSWREEVKIFREDPSKVAKLFELIVKDQDPDWGDIDLMLTELTETEKELVIKTAKAHVQGQIASGALQGNVDMLFPTTNPLWDLNNLGKYASLIRYQELVKFGLENAIPKAVNWALMYNVKQGQHESPTDFV</sequence>
<keyword evidence="3" id="KW-1185">Reference proteome</keyword>
<gene>
    <name evidence="2" type="ORF">N302_03546</name>
</gene>
<organism evidence="2 3">
    <name type="scientific">Corvus brachyrhynchos</name>
    <name type="common">American crow</name>
    <dbReference type="NCBI Taxonomy" id="85066"/>
    <lineage>
        <taxon>Eukaryota</taxon>
        <taxon>Metazoa</taxon>
        <taxon>Chordata</taxon>
        <taxon>Craniata</taxon>
        <taxon>Vertebrata</taxon>
        <taxon>Euteleostomi</taxon>
        <taxon>Archelosauria</taxon>
        <taxon>Archosauria</taxon>
        <taxon>Dinosauria</taxon>
        <taxon>Saurischia</taxon>
        <taxon>Theropoda</taxon>
        <taxon>Coelurosauria</taxon>
        <taxon>Aves</taxon>
        <taxon>Neognathae</taxon>
        <taxon>Neoaves</taxon>
        <taxon>Telluraves</taxon>
        <taxon>Australaves</taxon>
        <taxon>Passeriformes</taxon>
        <taxon>Corvoidea</taxon>
        <taxon>Corvidae</taxon>
        <taxon>Corvus</taxon>
    </lineage>
</organism>
<dbReference type="GO" id="GO:0019068">
    <property type="term" value="P:virion assembly"/>
    <property type="evidence" value="ECO:0007669"/>
    <property type="project" value="InterPro"/>
</dbReference>
<protein>
    <recommendedName>
        <fullName evidence="1">Core shell protein Gag P30 domain-containing protein</fullName>
    </recommendedName>
</protein>
<dbReference type="Proteomes" id="UP000052976">
    <property type="component" value="Unassembled WGS sequence"/>
</dbReference>